<dbReference type="Proteomes" id="UP000276133">
    <property type="component" value="Unassembled WGS sequence"/>
</dbReference>
<evidence type="ECO:0000313" key="2">
    <source>
        <dbReference type="EMBL" id="RNA43152.1"/>
    </source>
</evidence>
<dbReference type="AlphaFoldDB" id="A0A3M7T560"/>
<protein>
    <submittedName>
        <fullName evidence="2">Uncharacterized protein</fullName>
    </submittedName>
</protein>
<name>A0A3M7T560_BRAPC</name>
<keyword evidence="1" id="KW-1133">Transmembrane helix</keyword>
<feature type="transmembrane region" description="Helical" evidence="1">
    <location>
        <begin position="6"/>
        <end position="23"/>
    </location>
</feature>
<keyword evidence="1" id="KW-0812">Transmembrane</keyword>
<proteinExistence type="predicted"/>
<organism evidence="2 3">
    <name type="scientific">Brachionus plicatilis</name>
    <name type="common">Marine rotifer</name>
    <name type="synonym">Brachionus muelleri</name>
    <dbReference type="NCBI Taxonomy" id="10195"/>
    <lineage>
        <taxon>Eukaryota</taxon>
        <taxon>Metazoa</taxon>
        <taxon>Spiralia</taxon>
        <taxon>Gnathifera</taxon>
        <taxon>Rotifera</taxon>
        <taxon>Eurotatoria</taxon>
        <taxon>Monogononta</taxon>
        <taxon>Pseudotrocha</taxon>
        <taxon>Ploima</taxon>
        <taxon>Brachionidae</taxon>
        <taxon>Brachionus</taxon>
    </lineage>
</organism>
<keyword evidence="1" id="KW-0472">Membrane</keyword>
<sequence>MINITNAVFVVLISIIFIIIRSNKDNYYRPQNSQQRCSKTKEGSCSFKNTIKITIPKRNKNAIEKIEELFKRKSTSQNIKWNFETVTVKEEKLKCYMNFLIEQFDIENDPEEKASLRKLLIDKSDQSSRFIVKNGKNYGEYSVRLVYIKDIDDLTKQIISFSYATTINFKDLSSWYGLFEDKLSEICSEDNMRMYLYYKLAEYSKNHGQDIQIEYSEQPKI</sequence>
<comment type="caution">
    <text evidence="2">The sequence shown here is derived from an EMBL/GenBank/DDBJ whole genome shotgun (WGS) entry which is preliminary data.</text>
</comment>
<keyword evidence="3" id="KW-1185">Reference proteome</keyword>
<gene>
    <name evidence="2" type="ORF">BpHYR1_020694</name>
</gene>
<evidence type="ECO:0000256" key="1">
    <source>
        <dbReference type="SAM" id="Phobius"/>
    </source>
</evidence>
<accession>A0A3M7T560</accession>
<reference evidence="2 3" key="1">
    <citation type="journal article" date="2018" name="Sci. Rep.">
        <title>Genomic signatures of local adaptation to the degree of environmental predictability in rotifers.</title>
        <authorList>
            <person name="Franch-Gras L."/>
            <person name="Hahn C."/>
            <person name="Garcia-Roger E.M."/>
            <person name="Carmona M.J."/>
            <person name="Serra M."/>
            <person name="Gomez A."/>
        </authorList>
    </citation>
    <scope>NUCLEOTIDE SEQUENCE [LARGE SCALE GENOMIC DNA]</scope>
    <source>
        <strain evidence="2">HYR1</strain>
    </source>
</reference>
<dbReference type="EMBL" id="REGN01000269">
    <property type="protein sequence ID" value="RNA43152.1"/>
    <property type="molecule type" value="Genomic_DNA"/>
</dbReference>
<evidence type="ECO:0000313" key="3">
    <source>
        <dbReference type="Proteomes" id="UP000276133"/>
    </source>
</evidence>